<dbReference type="SMART" id="SM00530">
    <property type="entry name" value="HTH_XRE"/>
    <property type="match status" value="1"/>
</dbReference>
<dbReference type="SUPFAM" id="SSF47413">
    <property type="entry name" value="lambda repressor-like DNA-binding domains"/>
    <property type="match status" value="1"/>
</dbReference>
<evidence type="ECO:0000259" key="2">
    <source>
        <dbReference type="PROSITE" id="PS50943"/>
    </source>
</evidence>
<gene>
    <name evidence="3" type="ORF">E1091_14775</name>
</gene>
<dbReference type="Proteomes" id="UP000295626">
    <property type="component" value="Unassembled WGS sequence"/>
</dbReference>
<keyword evidence="4" id="KW-1185">Reference proteome</keyword>
<dbReference type="Gene3D" id="1.25.40.10">
    <property type="entry name" value="Tetratricopeptide repeat domain"/>
    <property type="match status" value="1"/>
</dbReference>
<accession>A0ABY2DEC4</accession>
<dbReference type="EMBL" id="SMKE01000597">
    <property type="protein sequence ID" value="TDB89357.1"/>
    <property type="molecule type" value="Genomic_DNA"/>
</dbReference>
<evidence type="ECO:0000313" key="3">
    <source>
        <dbReference type="EMBL" id="TDB89357.1"/>
    </source>
</evidence>
<evidence type="ECO:0000313" key="4">
    <source>
        <dbReference type="Proteomes" id="UP000295626"/>
    </source>
</evidence>
<feature type="domain" description="HTH cro/C1-type" evidence="2">
    <location>
        <begin position="17"/>
        <end position="49"/>
    </location>
</feature>
<dbReference type="InterPro" id="IPR011990">
    <property type="entry name" value="TPR-like_helical_dom_sf"/>
</dbReference>
<dbReference type="CDD" id="cd00093">
    <property type="entry name" value="HTH_XRE"/>
    <property type="match status" value="1"/>
</dbReference>
<dbReference type="Pfam" id="PF13560">
    <property type="entry name" value="HTH_31"/>
    <property type="match status" value="1"/>
</dbReference>
<evidence type="ECO:0000256" key="1">
    <source>
        <dbReference type="SAM" id="MobiDB-lite"/>
    </source>
</evidence>
<feature type="region of interest" description="Disordered" evidence="1">
    <location>
        <begin position="171"/>
        <end position="194"/>
    </location>
</feature>
<proteinExistence type="predicted"/>
<dbReference type="InterPro" id="IPR010982">
    <property type="entry name" value="Lambda_DNA-bd_dom_sf"/>
</dbReference>
<reference evidence="3 4" key="1">
    <citation type="submission" date="2019-02" db="EMBL/GenBank/DDBJ databases">
        <title>Draft genome sequences of novel Actinobacteria.</title>
        <authorList>
            <person name="Sahin N."/>
            <person name="Ay H."/>
            <person name="Saygin H."/>
        </authorList>
    </citation>
    <scope>NUCLEOTIDE SEQUENCE [LARGE SCALE GENOMIC DNA]</scope>
    <source>
        <strain evidence="3 4">JCM 30529</strain>
    </source>
</reference>
<protein>
    <submittedName>
        <fullName evidence="3">XRE family transcriptional regulator</fullName>
    </submittedName>
</protein>
<name>A0ABY2DEC4_9ACTN</name>
<sequence length="542" mass="57895">MDPQRLRDMKRALGQTLARWRRARGLTQHDVARQVYSTRSTVANVECGRQVVDRVFWAQCESLLHAGGELIAGYDDYRSLEAQHRQEQAEAARRARWAAVLDSEMIAAVGSPEWSRDRGRLPPMGDVGSVTSADPSAVSVPAPHAAGFPAVRPEAVVEAAIQGVLVGGLRGGDKASQAGDTARRSFGGTGGDSDGMEGDMLRRVLLQQAITALAAGVSGSALDVIRTGLASSMSGQEAGDVDVAEWEEVGEEYGRAFYTLPPTSLMLHLAGDLADLQQTLAGSRGSRRADLSRVGAQLAAVMAMSLAKTGQFQTARRWWRTCRKAADTSGDPATRVWVRGQAAVHALYDRSSSRTTAVKRADEALAISGGRAYPGTAEALCASAQACALVGDATRAQFYTSTLTDVFGKLTGGVTADTGSIYQWPQRRLWHALSYVHSHLGQTKDALRAQQQALALMPDWAPAARAQVHLHTAMCLIRDGHLDDGASHAEQAITALPQSRRTALVVRLGHVVLDAVPEQQRRRSSVAGLREILTASASPDVA</sequence>
<comment type="caution">
    <text evidence="3">The sequence shown here is derived from an EMBL/GenBank/DDBJ whole genome shotgun (WGS) entry which is preliminary data.</text>
</comment>
<dbReference type="InterPro" id="IPR001387">
    <property type="entry name" value="Cro/C1-type_HTH"/>
</dbReference>
<organism evidence="3 4">
    <name type="scientific">Micromonospora fluostatini</name>
    <dbReference type="NCBI Taxonomy" id="1629071"/>
    <lineage>
        <taxon>Bacteria</taxon>
        <taxon>Bacillati</taxon>
        <taxon>Actinomycetota</taxon>
        <taxon>Actinomycetes</taxon>
        <taxon>Micromonosporales</taxon>
        <taxon>Micromonosporaceae</taxon>
        <taxon>Micromonospora</taxon>
    </lineage>
</organism>
<dbReference type="SUPFAM" id="SSF48452">
    <property type="entry name" value="TPR-like"/>
    <property type="match status" value="1"/>
</dbReference>
<dbReference type="Gene3D" id="1.10.260.40">
    <property type="entry name" value="lambda repressor-like DNA-binding domains"/>
    <property type="match status" value="1"/>
</dbReference>
<dbReference type="PROSITE" id="PS50943">
    <property type="entry name" value="HTH_CROC1"/>
    <property type="match status" value="1"/>
</dbReference>